<sequence length="92" mass="10444">MLDNNLIGQSYNKLVSELERTNVRSLLYALLCDVKGSGSNRPKGVITCALFMFYVLLPKDKTPKYRDFLIFLIFAHKEIVLVNTKTDSDSKA</sequence>
<reference evidence="1 2" key="1">
    <citation type="journal article" date="2013" name="BMC Genomics">
        <title>Comparative genomics of parasitic silkworm microsporidia reveal an association between genome expansion and host adaptation.</title>
        <authorList>
            <person name="Pan G."/>
            <person name="Xu J."/>
            <person name="Li T."/>
            <person name="Xia Q."/>
            <person name="Liu S.L."/>
            <person name="Zhang G."/>
            <person name="Li S."/>
            <person name="Li C."/>
            <person name="Liu H."/>
            <person name="Yang L."/>
            <person name="Liu T."/>
            <person name="Zhang X."/>
            <person name="Wu Z."/>
            <person name="Fan W."/>
            <person name="Dang X."/>
            <person name="Xiang H."/>
            <person name="Tao M."/>
            <person name="Li Y."/>
            <person name="Hu J."/>
            <person name="Li Z."/>
            <person name="Lin L."/>
            <person name="Luo J."/>
            <person name="Geng L."/>
            <person name="Wang L."/>
            <person name="Long M."/>
            <person name="Wan Y."/>
            <person name="He N."/>
            <person name="Zhang Z."/>
            <person name="Lu C."/>
            <person name="Keeling P.J."/>
            <person name="Wang J."/>
            <person name="Xiang Z."/>
            <person name="Zhou Z."/>
        </authorList>
    </citation>
    <scope>NUCLEOTIDE SEQUENCE [LARGE SCALE GENOMIC DNA]</scope>
    <source>
        <strain evidence="2">CQ1 / CVCC 102059</strain>
    </source>
</reference>
<name>R0MNY5_NOSB1</name>
<dbReference type="AlphaFoldDB" id="R0MNY5"/>
<protein>
    <submittedName>
        <fullName evidence="1">Uncharacterized protein</fullName>
    </submittedName>
</protein>
<dbReference type="Proteomes" id="UP000016927">
    <property type="component" value="Unassembled WGS sequence"/>
</dbReference>
<proteinExistence type="predicted"/>
<accession>R0MNY5</accession>
<keyword evidence="2" id="KW-1185">Reference proteome</keyword>
<dbReference type="VEuPathDB" id="MicrosporidiaDB:NBO_24g0028"/>
<organism evidence="1 2">
    <name type="scientific">Nosema bombycis (strain CQ1 / CVCC 102059)</name>
    <name type="common">Microsporidian parasite</name>
    <name type="synonym">Pebrine of silkworm</name>
    <dbReference type="NCBI Taxonomy" id="578461"/>
    <lineage>
        <taxon>Eukaryota</taxon>
        <taxon>Fungi</taxon>
        <taxon>Fungi incertae sedis</taxon>
        <taxon>Microsporidia</taxon>
        <taxon>Nosematidae</taxon>
        <taxon>Nosema</taxon>
    </lineage>
</organism>
<dbReference type="EMBL" id="KB908932">
    <property type="protein sequence ID" value="EOB14583.1"/>
    <property type="molecule type" value="Genomic_DNA"/>
</dbReference>
<dbReference type="HOGENOM" id="CLU_2413840_0_0_1"/>
<gene>
    <name evidence="1" type="ORF">NBO_24g0028</name>
</gene>
<evidence type="ECO:0000313" key="2">
    <source>
        <dbReference type="Proteomes" id="UP000016927"/>
    </source>
</evidence>
<evidence type="ECO:0000313" key="1">
    <source>
        <dbReference type="EMBL" id="EOB14583.1"/>
    </source>
</evidence>